<evidence type="ECO:0000313" key="4">
    <source>
        <dbReference type="EMBL" id="PUU82571.1"/>
    </source>
</evidence>
<comment type="caution">
    <text evidence="4">The sequence shown here is derived from an EMBL/GenBank/DDBJ whole genome shotgun (WGS) entry which is preliminary data.</text>
</comment>
<dbReference type="SUPFAM" id="SSF48403">
    <property type="entry name" value="Ankyrin repeat"/>
    <property type="match status" value="1"/>
</dbReference>
<dbReference type="AlphaFoldDB" id="A0A2T7A495"/>
<gene>
    <name evidence="4" type="ORF">B9Z19DRAFT_389680</name>
</gene>
<keyword evidence="2 3" id="KW-0040">ANK repeat</keyword>
<evidence type="ECO:0000256" key="3">
    <source>
        <dbReference type="PROSITE-ProRule" id="PRU00023"/>
    </source>
</evidence>
<evidence type="ECO:0000256" key="1">
    <source>
        <dbReference type="ARBA" id="ARBA00022737"/>
    </source>
</evidence>
<dbReference type="SMART" id="SM00248">
    <property type="entry name" value="ANK"/>
    <property type="match status" value="3"/>
</dbReference>
<dbReference type="PANTHER" id="PTHR24198">
    <property type="entry name" value="ANKYRIN REPEAT AND PROTEIN KINASE DOMAIN-CONTAINING PROTEIN"/>
    <property type="match status" value="1"/>
</dbReference>
<accession>A0A2T7A495</accession>
<feature type="repeat" description="ANK" evidence="3">
    <location>
        <begin position="150"/>
        <end position="172"/>
    </location>
</feature>
<dbReference type="EMBL" id="NESQ01000026">
    <property type="protein sequence ID" value="PUU82571.1"/>
    <property type="molecule type" value="Genomic_DNA"/>
</dbReference>
<organism evidence="4 5">
    <name type="scientific">Tuber borchii</name>
    <name type="common">White truffle</name>
    <dbReference type="NCBI Taxonomy" id="42251"/>
    <lineage>
        <taxon>Eukaryota</taxon>
        <taxon>Fungi</taxon>
        <taxon>Dikarya</taxon>
        <taxon>Ascomycota</taxon>
        <taxon>Pezizomycotina</taxon>
        <taxon>Pezizomycetes</taxon>
        <taxon>Pezizales</taxon>
        <taxon>Tuberaceae</taxon>
        <taxon>Tuber</taxon>
    </lineage>
</organism>
<dbReference type="Proteomes" id="UP000244722">
    <property type="component" value="Unassembled WGS sequence"/>
</dbReference>
<sequence>MSFLDLPNETILQIAREQAFRDLNSLLRTNQRLARLLKTALIDNVCALREVETCKRALYAAANRGDKAIVQRLLDRGVLEFVGQGALLNDAVLSVEEAGLRVLLECGIDPETRDGEQQTPLCVASKNNRLEAVMLLLDDQRVDVNSTDRSGRTPLSLAAGDGHVQIVRALLEDTRVDVNLS</sequence>
<reference evidence="4 5" key="1">
    <citation type="submission" date="2017-04" db="EMBL/GenBank/DDBJ databases">
        <title>Draft genome sequence of Tuber borchii Vittad., a whitish edible truffle.</title>
        <authorList>
            <consortium name="DOE Joint Genome Institute"/>
            <person name="Murat C."/>
            <person name="Kuo A."/>
            <person name="Barry K.W."/>
            <person name="Clum A."/>
            <person name="Dockter R.B."/>
            <person name="Fauchery L."/>
            <person name="Iotti M."/>
            <person name="Kohler A."/>
            <person name="Labutti K."/>
            <person name="Lindquist E.A."/>
            <person name="Lipzen A."/>
            <person name="Ohm R.A."/>
            <person name="Wang M."/>
            <person name="Grigoriev I.V."/>
            <person name="Zambonelli A."/>
            <person name="Martin F.M."/>
        </authorList>
    </citation>
    <scope>NUCLEOTIDE SEQUENCE [LARGE SCALE GENOMIC DNA]</scope>
    <source>
        <strain evidence="4 5">Tbo3840</strain>
    </source>
</reference>
<dbReference type="InterPro" id="IPR036770">
    <property type="entry name" value="Ankyrin_rpt-contain_sf"/>
</dbReference>
<protein>
    <submittedName>
        <fullName evidence="4">Ankyrin repeat-containing domain protein</fullName>
    </submittedName>
</protein>
<dbReference type="InterPro" id="IPR002110">
    <property type="entry name" value="Ankyrin_rpt"/>
</dbReference>
<evidence type="ECO:0000256" key="2">
    <source>
        <dbReference type="ARBA" id="ARBA00023043"/>
    </source>
</evidence>
<evidence type="ECO:0000313" key="5">
    <source>
        <dbReference type="Proteomes" id="UP000244722"/>
    </source>
</evidence>
<dbReference type="STRING" id="42251.A0A2T7A495"/>
<keyword evidence="1" id="KW-0677">Repeat</keyword>
<name>A0A2T7A495_TUBBO</name>
<keyword evidence="5" id="KW-1185">Reference proteome</keyword>
<dbReference type="Gene3D" id="1.25.40.20">
    <property type="entry name" value="Ankyrin repeat-containing domain"/>
    <property type="match status" value="1"/>
</dbReference>
<dbReference type="OrthoDB" id="341259at2759"/>
<proteinExistence type="predicted"/>
<dbReference type="Pfam" id="PF12796">
    <property type="entry name" value="Ank_2"/>
    <property type="match status" value="1"/>
</dbReference>
<dbReference type="PANTHER" id="PTHR24198:SF165">
    <property type="entry name" value="ANKYRIN REPEAT-CONTAINING PROTEIN-RELATED"/>
    <property type="match status" value="1"/>
</dbReference>
<dbReference type="PROSITE" id="PS50088">
    <property type="entry name" value="ANK_REPEAT"/>
    <property type="match status" value="1"/>
</dbReference>
<dbReference type="PROSITE" id="PS50297">
    <property type="entry name" value="ANK_REP_REGION"/>
    <property type="match status" value="1"/>
</dbReference>